<keyword evidence="4 6" id="KW-1133">Transmembrane helix</keyword>
<dbReference type="SUPFAM" id="SSF81342">
    <property type="entry name" value="Transmembrane di-heme cytochromes"/>
    <property type="match status" value="1"/>
</dbReference>
<evidence type="ECO:0000256" key="5">
    <source>
        <dbReference type="ARBA" id="ARBA00023136"/>
    </source>
</evidence>
<feature type="transmembrane region" description="Helical" evidence="6">
    <location>
        <begin position="193"/>
        <end position="215"/>
    </location>
</feature>
<keyword evidence="3 6" id="KW-0812">Transmembrane</keyword>
<organism evidence="8 9">
    <name type="scientific">Alishewanella maricola</name>
    <dbReference type="NCBI Taxonomy" id="2795740"/>
    <lineage>
        <taxon>Bacteria</taxon>
        <taxon>Pseudomonadati</taxon>
        <taxon>Pseudomonadota</taxon>
        <taxon>Gammaproteobacteria</taxon>
        <taxon>Alteromonadales</taxon>
        <taxon>Alteromonadaceae</taxon>
        <taxon>Alishewanella</taxon>
    </lineage>
</organism>
<comment type="subcellular location">
    <subcellularLocation>
        <location evidence="1">Cell membrane</location>
        <topology evidence="1">Multi-pass membrane protein</topology>
    </subcellularLocation>
</comment>
<feature type="transmembrane region" description="Helical" evidence="6">
    <location>
        <begin position="143"/>
        <end position="163"/>
    </location>
</feature>
<evidence type="ECO:0000313" key="8">
    <source>
        <dbReference type="EMBL" id="MCB5227965.1"/>
    </source>
</evidence>
<dbReference type="Proteomes" id="UP000633814">
    <property type="component" value="Unassembled WGS sequence"/>
</dbReference>
<dbReference type="EMBL" id="JAEINI020000012">
    <property type="protein sequence ID" value="MCB5227965.1"/>
    <property type="molecule type" value="Genomic_DNA"/>
</dbReference>
<protein>
    <submittedName>
        <fullName evidence="8">Cytochrome b/b6 domain-containing protein</fullName>
    </submittedName>
</protein>
<evidence type="ECO:0000313" key="9">
    <source>
        <dbReference type="Proteomes" id="UP000633814"/>
    </source>
</evidence>
<evidence type="ECO:0000256" key="1">
    <source>
        <dbReference type="ARBA" id="ARBA00004651"/>
    </source>
</evidence>
<comment type="caution">
    <text evidence="8">The sequence shown here is derived from an EMBL/GenBank/DDBJ whole genome shotgun (WGS) entry which is preliminary data.</text>
</comment>
<feature type="transmembrane region" description="Helical" evidence="6">
    <location>
        <begin position="91"/>
        <end position="114"/>
    </location>
</feature>
<feature type="transmembrane region" description="Helical" evidence="6">
    <location>
        <begin position="40"/>
        <end position="58"/>
    </location>
</feature>
<evidence type="ECO:0000256" key="2">
    <source>
        <dbReference type="ARBA" id="ARBA00022475"/>
    </source>
</evidence>
<keyword evidence="2" id="KW-1003">Cell membrane</keyword>
<dbReference type="InterPro" id="IPR016174">
    <property type="entry name" value="Di-haem_cyt_TM"/>
</dbReference>
<reference evidence="8 9" key="1">
    <citation type="submission" date="2021-10" db="EMBL/GenBank/DDBJ databases">
        <title>Alishewanella koreense sp. nov. isolated from seawater of southwestern coast in South Korea and the proposal for the reclassification of Rheinheimera perlucida and Rheinheimera tuosuensis as Arsukibacterium perlucida and Arsukibacterium tuosuensis.</title>
        <authorList>
            <person name="Kim K.H."/>
            <person name="Ruan W."/>
            <person name="Kim K.R."/>
            <person name="Baek J.H."/>
            <person name="Jeon C.O."/>
        </authorList>
    </citation>
    <scope>NUCLEOTIDE SEQUENCE [LARGE SCALE GENOMIC DNA]</scope>
    <source>
        <strain evidence="8 9">16-MA</strain>
    </source>
</reference>
<evidence type="ECO:0000259" key="7">
    <source>
        <dbReference type="Pfam" id="PF01292"/>
    </source>
</evidence>
<keyword evidence="5 6" id="KW-0472">Membrane</keyword>
<keyword evidence="9" id="KW-1185">Reference proteome</keyword>
<accession>A0ABS8C6L0</accession>
<gene>
    <name evidence="8" type="ORF">JAO78_014195</name>
</gene>
<evidence type="ECO:0000256" key="3">
    <source>
        <dbReference type="ARBA" id="ARBA00022692"/>
    </source>
</evidence>
<sequence>MLRKMQVWDLAVRVFHWSQVLLLLGLWYTGTEGLMAQHQLLAYSLAALLIGRLYWGFFGSSTARFRNFSYSPLAAWRFLRKPKPVLGHNPAGSYMIFTLLGLLTLQILSGLATFDNSYISDGPLVAYLPESWVSLASDVHKTVIDLILIAVFVHVFAAVWHSWRYDNVILSMFNGKNDVPANATPQLKSTWRYFVIVLLALLGFYLWQGRILILFL</sequence>
<dbReference type="RefSeq" id="WP_226752027.1">
    <property type="nucleotide sequence ID" value="NZ_JAEINI020000012.1"/>
</dbReference>
<dbReference type="Gene3D" id="1.20.950.20">
    <property type="entry name" value="Transmembrane di-heme cytochromes, Chain C"/>
    <property type="match status" value="1"/>
</dbReference>
<feature type="domain" description="Cytochrome b561 bacterial/Ni-hydrogenase" evidence="7">
    <location>
        <begin position="7"/>
        <end position="175"/>
    </location>
</feature>
<evidence type="ECO:0000256" key="4">
    <source>
        <dbReference type="ARBA" id="ARBA00022989"/>
    </source>
</evidence>
<dbReference type="InterPro" id="IPR051542">
    <property type="entry name" value="Hydrogenase_cytochrome"/>
</dbReference>
<name>A0ABS8C6L0_9ALTE</name>
<dbReference type="Pfam" id="PF01292">
    <property type="entry name" value="Ni_hydr_CYTB"/>
    <property type="match status" value="1"/>
</dbReference>
<proteinExistence type="predicted"/>
<dbReference type="PANTHER" id="PTHR30485">
    <property type="entry name" value="NI/FE-HYDROGENASE 1 B-TYPE CYTOCHROME SUBUNIT"/>
    <property type="match status" value="1"/>
</dbReference>
<evidence type="ECO:0000256" key="6">
    <source>
        <dbReference type="SAM" id="Phobius"/>
    </source>
</evidence>
<feature type="transmembrane region" description="Helical" evidence="6">
    <location>
        <begin position="7"/>
        <end position="28"/>
    </location>
</feature>
<dbReference type="PANTHER" id="PTHR30485:SF2">
    <property type="entry name" value="BLL0597 PROTEIN"/>
    <property type="match status" value="1"/>
</dbReference>
<dbReference type="InterPro" id="IPR011577">
    <property type="entry name" value="Cyt_b561_bac/Ni-Hgenase"/>
</dbReference>